<keyword evidence="2" id="KW-1185">Reference proteome</keyword>
<protein>
    <submittedName>
        <fullName evidence="1">Uncharacterized protein</fullName>
    </submittedName>
</protein>
<proteinExistence type="predicted"/>
<evidence type="ECO:0000313" key="1">
    <source>
        <dbReference type="EMBL" id="GMH61093.1"/>
    </source>
</evidence>
<dbReference type="Proteomes" id="UP001165122">
    <property type="component" value="Unassembled WGS sequence"/>
</dbReference>
<dbReference type="AlphaFoldDB" id="A0A9W7E3N2"/>
<gene>
    <name evidence="1" type="ORF">TrLO_g14686</name>
</gene>
<dbReference type="OrthoDB" id="199687at2759"/>
<organism evidence="1 2">
    <name type="scientific">Triparma laevis f. longispina</name>
    <dbReference type="NCBI Taxonomy" id="1714387"/>
    <lineage>
        <taxon>Eukaryota</taxon>
        <taxon>Sar</taxon>
        <taxon>Stramenopiles</taxon>
        <taxon>Ochrophyta</taxon>
        <taxon>Bolidophyceae</taxon>
        <taxon>Parmales</taxon>
        <taxon>Triparmaceae</taxon>
        <taxon>Triparma</taxon>
    </lineage>
</organism>
<comment type="caution">
    <text evidence="1">The sequence shown here is derived from an EMBL/GenBank/DDBJ whole genome shotgun (WGS) entry which is preliminary data.</text>
</comment>
<accession>A0A9W7E3N2</accession>
<dbReference type="EMBL" id="BRXW01000505">
    <property type="protein sequence ID" value="GMH61093.1"/>
    <property type="molecule type" value="Genomic_DNA"/>
</dbReference>
<sequence length="180" mass="20754">MPFPFEDRIKSFLENRAGLSPSEVPAVLTTFVAVKWTTSLVFLLGGIRYRPLNRLFTSSRNRFNTTLKSNRENTPYSNMISKYDARKLEFNRIHVSSHSKPLTKWEYLGSRYRKYSSIFSESVGSNPIFQNLSRRFGYEPGELALGVAEGLILYKTTFLIHAPLELYLIVKLFQVRNCLG</sequence>
<evidence type="ECO:0000313" key="2">
    <source>
        <dbReference type="Proteomes" id="UP001165122"/>
    </source>
</evidence>
<reference evidence="2" key="1">
    <citation type="journal article" date="2023" name="Commun. Biol.">
        <title>Genome analysis of Parmales, the sister group of diatoms, reveals the evolutionary specialization of diatoms from phago-mixotrophs to photoautotrophs.</title>
        <authorList>
            <person name="Ban H."/>
            <person name="Sato S."/>
            <person name="Yoshikawa S."/>
            <person name="Yamada K."/>
            <person name="Nakamura Y."/>
            <person name="Ichinomiya M."/>
            <person name="Sato N."/>
            <person name="Blanc-Mathieu R."/>
            <person name="Endo H."/>
            <person name="Kuwata A."/>
            <person name="Ogata H."/>
        </authorList>
    </citation>
    <scope>NUCLEOTIDE SEQUENCE [LARGE SCALE GENOMIC DNA]</scope>
    <source>
        <strain evidence="2">NIES 3700</strain>
    </source>
</reference>
<name>A0A9W7E3N2_9STRA</name>